<dbReference type="InterPro" id="IPR011701">
    <property type="entry name" value="MFS"/>
</dbReference>
<evidence type="ECO:0000259" key="5">
    <source>
        <dbReference type="PROSITE" id="PS50850"/>
    </source>
</evidence>
<dbReference type="InterPro" id="IPR036259">
    <property type="entry name" value="MFS_trans_sf"/>
</dbReference>
<feature type="domain" description="Major facilitator superfamily (MFS) profile" evidence="5">
    <location>
        <begin position="290"/>
        <end position="482"/>
    </location>
</feature>
<dbReference type="Gene3D" id="1.20.1250.20">
    <property type="entry name" value="MFS general substrate transporter like domains"/>
    <property type="match status" value="1"/>
</dbReference>
<organism evidence="6 7">
    <name type="scientific">Thielaviopsis punctulata</name>
    <dbReference type="NCBI Taxonomy" id="72032"/>
    <lineage>
        <taxon>Eukaryota</taxon>
        <taxon>Fungi</taxon>
        <taxon>Dikarya</taxon>
        <taxon>Ascomycota</taxon>
        <taxon>Pezizomycotina</taxon>
        <taxon>Sordariomycetes</taxon>
        <taxon>Hypocreomycetidae</taxon>
        <taxon>Microascales</taxon>
        <taxon>Ceratocystidaceae</taxon>
        <taxon>Thielaviopsis</taxon>
    </lineage>
</organism>
<evidence type="ECO:0000256" key="1">
    <source>
        <dbReference type="ARBA" id="ARBA00004141"/>
    </source>
</evidence>
<dbReference type="InterPro" id="IPR050327">
    <property type="entry name" value="Proton-linked_MCT"/>
</dbReference>
<dbReference type="InterPro" id="IPR020846">
    <property type="entry name" value="MFS_dom"/>
</dbReference>
<evidence type="ECO:0000256" key="3">
    <source>
        <dbReference type="SAM" id="MobiDB-lite"/>
    </source>
</evidence>
<evidence type="ECO:0000256" key="2">
    <source>
        <dbReference type="ARBA" id="ARBA00006727"/>
    </source>
</evidence>
<feature type="transmembrane region" description="Helical" evidence="4">
    <location>
        <begin position="355"/>
        <end position="375"/>
    </location>
</feature>
<sequence>MSETPVEKTLVGSSSDDDSLRRKSETPLSTTPHQHHVLPASIIAAEVTPGSAVQPAAETDSDTDSESNHSPAQTAGHDDIPDGGLNAWFQCFASWVLLVDTWGVINCFGVYQTFYERGTLFERSPSDLAWIGSIQSALLLIIGSVVGPLYDAGYFRIMMRSGIFLIVLGQFMVSLCHTYWQVFLAQGLCIGLGSGLAFLPSTAILSQYFKKRLGLAIGFSAAGSPVAGIIFPIMFGHLEPRIGFAWATRAIAFVLLGLSAIPLAFMKTRVTPTKRPYEFKLIKDIARDLPFLFAALGMALVFMTMYVPYFYIQAYAINKGITTKGFSPYLITIMSAGSVPGRIIPNHIGDKVGPLNVLIVLALACMILAFSWMSITSMGSLVVFLILYGCASGGLVSGAASMVIAMAPDLSVIGVRMGFMYTFAGLATLVGPPVAGAIIGDSGEHRNWIPGIGWSGAGLALGLGMLVTGRTLHYRWHHTKCI</sequence>
<dbReference type="PANTHER" id="PTHR11360:SF234">
    <property type="entry name" value="MFS-TYPE TRANSPORTER DBAD-RELATED"/>
    <property type="match status" value="1"/>
</dbReference>
<keyword evidence="4" id="KW-0812">Transmembrane</keyword>
<dbReference type="Proteomes" id="UP000033483">
    <property type="component" value="Unassembled WGS sequence"/>
</dbReference>
<feature type="transmembrane region" description="Helical" evidence="4">
    <location>
        <begin position="213"/>
        <end position="234"/>
    </location>
</feature>
<protein>
    <recommendedName>
        <fullName evidence="5">Major facilitator superfamily (MFS) profile domain-containing protein</fullName>
    </recommendedName>
</protein>
<dbReference type="OrthoDB" id="6509908at2759"/>
<dbReference type="GO" id="GO:0016020">
    <property type="term" value="C:membrane"/>
    <property type="evidence" value="ECO:0007669"/>
    <property type="project" value="UniProtKB-SubCell"/>
</dbReference>
<dbReference type="SUPFAM" id="SSF103473">
    <property type="entry name" value="MFS general substrate transporter"/>
    <property type="match status" value="1"/>
</dbReference>
<comment type="subcellular location">
    <subcellularLocation>
        <location evidence="1">Membrane</location>
        <topology evidence="1">Multi-pass membrane protein</topology>
    </subcellularLocation>
</comment>
<name>A0A0F4ZAB8_9PEZI</name>
<dbReference type="AlphaFoldDB" id="A0A0F4ZAB8"/>
<feature type="transmembrane region" description="Helical" evidence="4">
    <location>
        <begin position="452"/>
        <end position="472"/>
    </location>
</feature>
<keyword evidence="4" id="KW-1133">Transmembrane helix</keyword>
<keyword evidence="7" id="KW-1185">Reference proteome</keyword>
<feature type="region of interest" description="Disordered" evidence="3">
    <location>
        <begin position="1"/>
        <end position="77"/>
    </location>
</feature>
<accession>A0A0F4ZAB8</accession>
<keyword evidence="4" id="KW-0472">Membrane</keyword>
<evidence type="ECO:0000313" key="7">
    <source>
        <dbReference type="Proteomes" id="UP000033483"/>
    </source>
</evidence>
<feature type="transmembrane region" description="Helical" evidence="4">
    <location>
        <begin position="128"/>
        <end position="150"/>
    </location>
</feature>
<feature type="transmembrane region" description="Helical" evidence="4">
    <location>
        <begin position="289"/>
        <end position="311"/>
    </location>
</feature>
<dbReference type="EMBL" id="LAEV01001981">
    <property type="protein sequence ID" value="KKA26798.1"/>
    <property type="molecule type" value="Genomic_DNA"/>
</dbReference>
<reference evidence="6 7" key="1">
    <citation type="submission" date="2015-03" db="EMBL/GenBank/DDBJ databases">
        <authorList>
            <person name="Radwan O."/>
            <person name="Al-Naeli F.A."/>
            <person name="Rendon G.A."/>
            <person name="Fields C."/>
        </authorList>
    </citation>
    <scope>NUCLEOTIDE SEQUENCE [LARGE SCALE GENOMIC DNA]</scope>
    <source>
        <strain evidence="6">CR-DP1</strain>
    </source>
</reference>
<dbReference type="Pfam" id="PF07690">
    <property type="entry name" value="MFS_1"/>
    <property type="match status" value="1"/>
</dbReference>
<evidence type="ECO:0000256" key="4">
    <source>
        <dbReference type="SAM" id="Phobius"/>
    </source>
</evidence>
<feature type="transmembrane region" description="Helical" evidence="4">
    <location>
        <begin position="381"/>
        <end position="407"/>
    </location>
</feature>
<dbReference type="PANTHER" id="PTHR11360">
    <property type="entry name" value="MONOCARBOXYLATE TRANSPORTER"/>
    <property type="match status" value="1"/>
</dbReference>
<comment type="similarity">
    <text evidence="2">Belongs to the major facilitator superfamily. Monocarboxylate porter (TC 2.A.1.13) family.</text>
</comment>
<proteinExistence type="inferred from homology"/>
<feature type="transmembrane region" description="Helical" evidence="4">
    <location>
        <begin position="326"/>
        <end position="343"/>
    </location>
</feature>
<dbReference type="GO" id="GO:0022857">
    <property type="term" value="F:transmembrane transporter activity"/>
    <property type="evidence" value="ECO:0007669"/>
    <property type="project" value="InterPro"/>
</dbReference>
<dbReference type="PROSITE" id="PS50850">
    <property type="entry name" value="MFS"/>
    <property type="match status" value="1"/>
</dbReference>
<feature type="transmembrane region" description="Helical" evidence="4">
    <location>
        <begin position="179"/>
        <end position="201"/>
    </location>
</feature>
<comment type="caution">
    <text evidence="6">The sequence shown here is derived from an EMBL/GenBank/DDBJ whole genome shotgun (WGS) entry which is preliminary data.</text>
</comment>
<feature type="transmembrane region" description="Helical" evidence="4">
    <location>
        <begin position="419"/>
        <end position="440"/>
    </location>
</feature>
<feature type="transmembrane region" description="Helical" evidence="4">
    <location>
        <begin position="246"/>
        <end position="268"/>
    </location>
</feature>
<evidence type="ECO:0000313" key="6">
    <source>
        <dbReference type="EMBL" id="KKA26798.1"/>
    </source>
</evidence>
<gene>
    <name evidence="6" type="ORF">TD95_003147</name>
</gene>